<sequence>MFNFKSVAVLFLLTIVLIGCQNSQLNLSGNVTSIEVTDWDNEELVSTISDEEFINELIVELESAVVGSTSGMDFASPDYKLSFKNNEETIYELGYYNEVMQLSVEGSYWSFNEQLMYQLLMPLPVEG</sequence>
<accession>A0ABU6KK78</accession>
<proteinExistence type="predicted"/>
<evidence type="ECO:0000313" key="2">
    <source>
        <dbReference type="Proteomes" id="UP001335737"/>
    </source>
</evidence>
<keyword evidence="2" id="KW-1185">Reference proteome</keyword>
<protein>
    <submittedName>
        <fullName evidence="1">Uncharacterized protein</fullName>
    </submittedName>
</protein>
<comment type="caution">
    <text evidence="1">The sequence shown here is derived from an EMBL/GenBank/DDBJ whole genome shotgun (WGS) entry which is preliminary data.</text>
</comment>
<name>A0ABU6KK78_9BACI</name>
<gene>
    <name evidence="1" type="ORF">QGM71_19775</name>
</gene>
<dbReference type="Proteomes" id="UP001335737">
    <property type="component" value="Unassembled WGS sequence"/>
</dbReference>
<organism evidence="1 2">
    <name type="scientific">Virgibacillus tibetensis</name>
    <dbReference type="NCBI Taxonomy" id="3042313"/>
    <lineage>
        <taxon>Bacteria</taxon>
        <taxon>Bacillati</taxon>
        <taxon>Bacillota</taxon>
        <taxon>Bacilli</taxon>
        <taxon>Bacillales</taxon>
        <taxon>Bacillaceae</taxon>
        <taxon>Virgibacillus</taxon>
    </lineage>
</organism>
<dbReference type="PROSITE" id="PS51257">
    <property type="entry name" value="PROKAR_LIPOPROTEIN"/>
    <property type="match status" value="1"/>
</dbReference>
<dbReference type="EMBL" id="JARZFX010000018">
    <property type="protein sequence ID" value="MEC5425712.1"/>
    <property type="molecule type" value="Genomic_DNA"/>
</dbReference>
<dbReference type="RefSeq" id="WP_327609246.1">
    <property type="nucleotide sequence ID" value="NZ_JARZFX010000018.1"/>
</dbReference>
<evidence type="ECO:0000313" key="1">
    <source>
        <dbReference type="EMBL" id="MEC5425712.1"/>
    </source>
</evidence>
<reference evidence="1 2" key="1">
    <citation type="journal article" date="2024" name="Int. J. Syst. Evol. Microbiol.">
        <title>Virgibacillus tibetensis sp. nov., isolated from salt lake on the Tibetan Plateau of China.</title>
        <authorList>
            <person name="Phurbu D."/>
            <person name="Liu Z.-X."/>
            <person name="Wang R."/>
            <person name="Zheng Y.-Y."/>
            <person name="Liu H.-C."/>
            <person name="Zhou Y.-G."/>
            <person name="Yu Y.-J."/>
            <person name="Li A.-H."/>
        </authorList>
    </citation>
    <scope>NUCLEOTIDE SEQUENCE [LARGE SCALE GENOMIC DNA]</scope>
    <source>
        <strain evidence="1 2">C22-A2</strain>
    </source>
</reference>